<evidence type="ECO:0000313" key="4">
    <source>
        <dbReference type="Proteomes" id="UP000002226"/>
    </source>
</evidence>
<dbReference type="CDD" id="cd02440">
    <property type="entry name" value="AdoMet_MTases"/>
    <property type="match status" value="1"/>
</dbReference>
<dbReference type="STRING" id="432359.A0A125YJ94"/>
<reference evidence="4" key="2">
    <citation type="submission" date="2008-03" db="EMBL/GenBank/DDBJ databases">
        <title>Annotation of Toxoplasma gondii VEG.</title>
        <authorList>
            <person name="Lorenzi H."/>
            <person name="Inman J."/>
            <person name="Amedeo P."/>
            <person name="Brunk B."/>
            <person name="Roos D."/>
            <person name="Caler E."/>
        </authorList>
    </citation>
    <scope>NUCLEOTIDE SEQUENCE [LARGE SCALE GENOMIC DNA]</scope>
    <source>
        <strain evidence="4">ATCC 50861 / VEG</strain>
    </source>
</reference>
<reference evidence="3" key="1">
    <citation type="submission" date="2007-03" db="EMBL/GenBank/DDBJ databases">
        <authorList>
            <person name="Paulsen I."/>
        </authorList>
    </citation>
    <scope>NUCLEOTIDE SEQUENCE</scope>
    <source>
        <strain evidence="3">VEG</strain>
    </source>
</reference>
<sequence>MAHLFGLATVASLGIATVIFDFTRTPYRNVPRPSEKRRLKIFDLSAETYDSRENFFEWLTRIKSQRKKLFSKARGRVLEIGAGTGRNLEVLKSAPGVTSLTCVDTSGPMCEVLASKIGEVKPPFPVQVIQGDAADLPFEDKAFDSVISSFAICAVEHPERTVEETRRVLKDGGRFMLVERGLPSNAFVRWLMKKYDIYPNPNVAWELGIFEDLDIGQLLSQGKFHLVESSPSKILTLHALSARRGCSAADRKVSSNSRLGLPAVTDERARIVFRYTPKKDVQ</sequence>
<dbReference type="EMBL" id="LN714502">
    <property type="protein sequence ID" value="CEL78432.1"/>
    <property type="molecule type" value="Genomic_DNA"/>
</dbReference>
<accession>A0A0F7VEZ2</accession>
<keyword evidence="3" id="KW-0808">Transferase</keyword>
<dbReference type="InterPro" id="IPR013216">
    <property type="entry name" value="Methyltransf_11"/>
</dbReference>
<accession>A0A125YJ94</accession>
<dbReference type="AlphaFoldDB" id="A0A125YJ94"/>
<dbReference type="PANTHER" id="PTHR45036:SF1">
    <property type="entry name" value="METHYLTRANSFERASE LIKE 7A"/>
    <property type="match status" value="1"/>
</dbReference>
<dbReference type="OMA" id="MCLEMKR"/>
<evidence type="ECO:0000313" key="2">
    <source>
        <dbReference type="EMBL" id="CEL78432.1"/>
    </source>
</evidence>
<proteinExistence type="predicted"/>
<dbReference type="eggNOG" id="KOG4300">
    <property type="taxonomic scope" value="Eukaryota"/>
</dbReference>
<dbReference type="EMBL" id="AAYL02000079">
    <property type="protein sequence ID" value="ESS34324.1"/>
    <property type="molecule type" value="Genomic_DNA"/>
</dbReference>
<dbReference type="InterPro" id="IPR052356">
    <property type="entry name" value="Thiol_S-MT"/>
</dbReference>
<dbReference type="PaxDb" id="5811-TGME49_047920"/>
<reference evidence="2" key="4">
    <citation type="journal article" date="2015" name="PLoS ONE">
        <title>Comprehensive Evaluation of Toxoplasma gondii VEG and Neospora caninum LIV Genomes with Tachyzoite Stage Transcriptome and Proteome Defines Novel Transcript Features.</title>
        <authorList>
            <person name="Ramaprasad A."/>
            <person name="Mourier T."/>
            <person name="Naeem R."/>
            <person name="Malas T.B."/>
            <person name="Moussa E."/>
            <person name="Panigrahi A."/>
            <person name="Vermont S.J."/>
            <person name="Otto T.D."/>
            <person name="Wastling J."/>
            <person name="Pain A."/>
        </authorList>
    </citation>
    <scope>NUCLEOTIDE SEQUENCE</scope>
    <source>
        <strain evidence="2">VEG</strain>
    </source>
</reference>
<dbReference type="InterPro" id="IPR029063">
    <property type="entry name" value="SAM-dependent_MTases_sf"/>
</dbReference>
<dbReference type="GO" id="GO:0004608">
    <property type="term" value="F:phosphatidylethanolamine N-methyltransferase activity"/>
    <property type="evidence" value="ECO:0007669"/>
    <property type="project" value="UniProtKB-EC"/>
</dbReference>
<dbReference type="GO" id="GO:0032259">
    <property type="term" value="P:methylation"/>
    <property type="evidence" value="ECO:0007669"/>
    <property type="project" value="UniProtKB-KW"/>
</dbReference>
<dbReference type="EC" id="2.1.1.17" evidence="3"/>
<dbReference type="SUPFAM" id="SSF53335">
    <property type="entry name" value="S-adenosyl-L-methionine-dependent methyltransferases"/>
    <property type="match status" value="1"/>
</dbReference>
<reference evidence="3" key="3">
    <citation type="submission" date="2013-08" db="EMBL/GenBank/DDBJ databases">
        <authorList>
            <person name="Sibley D."/>
            <person name="Venepally P."/>
            <person name="Karamycheva S."/>
            <person name="Hadjithomas M."/>
            <person name="Khan A."/>
            <person name="Brunk B."/>
            <person name="Roos D."/>
            <person name="Caler E."/>
            <person name="Lorenzi H."/>
        </authorList>
    </citation>
    <scope>NUCLEOTIDE SEQUENCE</scope>
    <source>
        <strain evidence="3">VEG</strain>
    </source>
</reference>
<dbReference type="Proteomes" id="UP000002226">
    <property type="component" value="Unassembled WGS sequence"/>
</dbReference>
<dbReference type="Pfam" id="PF08241">
    <property type="entry name" value="Methyltransf_11"/>
    <property type="match status" value="1"/>
</dbReference>
<protein>
    <submittedName>
        <fullName evidence="3">Methyltransferase domain-containing protein</fullName>
        <ecNumber evidence="3">2.1.1.17</ecNumber>
    </submittedName>
</protein>
<dbReference type="PANTHER" id="PTHR45036">
    <property type="entry name" value="METHYLTRANSFERASE LIKE 7B"/>
    <property type="match status" value="1"/>
</dbReference>
<feature type="domain" description="Methyltransferase type 11" evidence="1">
    <location>
        <begin position="78"/>
        <end position="176"/>
    </location>
</feature>
<evidence type="ECO:0000313" key="3">
    <source>
        <dbReference type="EMBL" id="ESS34324.1"/>
    </source>
</evidence>
<gene>
    <name evidence="2" type="ORF">BN1205_003960</name>
    <name evidence="3" type="ORF">TGVEG_247920</name>
</gene>
<keyword evidence="4" id="KW-1185">Reference proteome</keyword>
<evidence type="ECO:0000259" key="1">
    <source>
        <dbReference type="Pfam" id="PF08241"/>
    </source>
</evidence>
<name>A0A125YJ94_TOXGV</name>
<dbReference type="VEuPathDB" id="ToxoDB:TGVEG_247920"/>
<dbReference type="Gene3D" id="3.40.50.150">
    <property type="entry name" value="Vaccinia Virus protein VP39"/>
    <property type="match status" value="1"/>
</dbReference>
<organism evidence="3 4">
    <name type="scientific">Toxoplasma gondii (strain ATCC 50861 / VEG)</name>
    <dbReference type="NCBI Taxonomy" id="432359"/>
    <lineage>
        <taxon>Eukaryota</taxon>
        <taxon>Sar</taxon>
        <taxon>Alveolata</taxon>
        <taxon>Apicomplexa</taxon>
        <taxon>Conoidasida</taxon>
        <taxon>Coccidia</taxon>
        <taxon>Eucoccidiorida</taxon>
        <taxon>Eimeriorina</taxon>
        <taxon>Sarcocystidae</taxon>
        <taxon>Toxoplasma</taxon>
    </lineage>
</organism>
<keyword evidence="3" id="KW-0489">Methyltransferase</keyword>
<dbReference type="OrthoDB" id="416496at2759"/>